<evidence type="ECO:0000313" key="1">
    <source>
        <dbReference type="Proteomes" id="UP000095286"/>
    </source>
</evidence>
<protein>
    <submittedName>
        <fullName evidence="2">ZnMc domain-containing protein</fullName>
    </submittedName>
</protein>
<organism evidence="1 2">
    <name type="scientific">Rhabditophanes sp. KR3021</name>
    <dbReference type="NCBI Taxonomy" id="114890"/>
    <lineage>
        <taxon>Eukaryota</taxon>
        <taxon>Metazoa</taxon>
        <taxon>Ecdysozoa</taxon>
        <taxon>Nematoda</taxon>
        <taxon>Chromadorea</taxon>
        <taxon>Rhabditida</taxon>
        <taxon>Tylenchina</taxon>
        <taxon>Panagrolaimomorpha</taxon>
        <taxon>Strongyloidoidea</taxon>
        <taxon>Alloionematidae</taxon>
        <taxon>Rhabditophanes</taxon>
    </lineage>
</organism>
<sequence>MTASIKDDVVRFNNQLDEAIYEDILQHYQRQFTAGLPSGRCATIIGTNKNFYLNLDVAAAFSEYFRQLNSIDTIHYISRQHISDRAVGKVLLWMYSGETSFEAEEIDQVLYLCTLWKIDKLGAILKLFKKTAVQGYEEEQASIISPSTVSCPRKKKVLSIRSFDVSGLMDNKLLANPIKRFQQFSGLPVTGELDNSTLIKLNTPRCGVEDVNLDTKTKRASVNTWNKNLIKYFIKNFSTKLTDDEVRAGLSEAWNVWSVVTPLKFQEVGPSEKRDVVVRFAELSHGDAFPFDGPGGVLGHSLLVGDMLHLDNAESWKYVKTGDRILSSQIDFLNIAIHEIGHVLGLKHSPDKDSIMTPFYRTSNSLNYKKPALSDSDIRVIQSMYGVRNEITTTTPVPRPFPLGSSDTLRTYLTAFPDLAATINFSGSDGYRDSLTNFLKQYEIWYSKQT</sequence>
<reference evidence="2" key="1">
    <citation type="submission" date="2016-11" db="UniProtKB">
        <authorList>
            <consortium name="WormBaseParasite"/>
        </authorList>
    </citation>
    <scope>IDENTIFICATION</scope>
    <source>
        <strain evidence="2">KR3021</strain>
    </source>
</reference>
<evidence type="ECO:0000313" key="2">
    <source>
        <dbReference type="WBParaSite" id="RSKR_0001119700.1"/>
    </source>
</evidence>
<name>A0AC35UG02_9BILA</name>
<dbReference type="Proteomes" id="UP000095286">
    <property type="component" value="Unplaced"/>
</dbReference>
<dbReference type="WBParaSite" id="RSKR_0001119700.1">
    <property type="protein sequence ID" value="RSKR_0001119700.1"/>
    <property type="gene ID" value="RSKR_0001119700"/>
</dbReference>
<accession>A0AC35UG02</accession>
<proteinExistence type="predicted"/>